<feature type="transmembrane region" description="Helical" evidence="8">
    <location>
        <begin position="202"/>
        <end position="227"/>
    </location>
</feature>
<feature type="transmembrane region" description="Helical" evidence="8">
    <location>
        <begin position="62"/>
        <end position="80"/>
    </location>
</feature>
<reference evidence="10" key="1">
    <citation type="submission" date="2024-06" db="EMBL/GenBank/DDBJ databases">
        <title>Methylostella associata gen. nov., sp. nov., a novel Ancalomicrobiaceae-affiliated facultatively methylotrophic bacteria that feed on methanotrophs of the genus Methylococcus.</title>
        <authorList>
            <person name="Saltykova V."/>
            <person name="Danilova O.V."/>
            <person name="Oshkin I.Y."/>
            <person name="Belova S.E."/>
            <person name="Pimenov N.V."/>
            <person name="Dedysh S.N."/>
        </authorList>
    </citation>
    <scope>NUCLEOTIDE SEQUENCE</scope>
    <source>
        <strain evidence="10">S20</strain>
    </source>
</reference>
<evidence type="ECO:0000256" key="3">
    <source>
        <dbReference type="ARBA" id="ARBA00022553"/>
    </source>
</evidence>
<dbReference type="SUPFAM" id="SSF47384">
    <property type="entry name" value="Homodimeric domain of signal transducing histidine kinase"/>
    <property type="match status" value="1"/>
</dbReference>
<accession>A0AAU7X4W9</accession>
<dbReference type="Pfam" id="PF02518">
    <property type="entry name" value="HATPase_c"/>
    <property type="match status" value="1"/>
</dbReference>
<dbReference type="Pfam" id="PF00512">
    <property type="entry name" value="HisKA"/>
    <property type="match status" value="1"/>
</dbReference>
<keyword evidence="4" id="KW-0808">Transferase</keyword>
<sequence>MTEVAVSPGADKTAINARRAERRRQVARTVRDLREKLAESEGVKPQFDYELMVAHATHRVQAAFWIIGLVLVIALVGSMWTDKMLIGSWVALVLSAHLVAVMFARRFLSLERHAVRLAGWRGRFAAADALFGLTFALLYLLPATPTIATDVFQFSTMLIVVAVTAMLAANVPAAMLAVSMPVTATTGASFLMRGLAESDHGISYPFIISVMAVVAQGFFILLGYRLFHASLGAIQAREEKDALIAELEQANAISDESRRKAEEANYAKSRFLATMSHELRTPLNAILGFSEVMQTEMLGPIGNEIYKGYIDDIHNSGRHLLGLINEILDLSRIEAGRYELNEEAVTLPYVVEDCAHMIALRARAKGLTIVEHYEESLPKIWADERAVRQIVLNILSNAVKFTPQGGTIAVKVGWTAGGGQYVSIRDNGPGIPEEEIPVVLSAFGQGSIAIKSAEQGTGLGLNIVQALVQMHGGSFDLKSKLREGTEVTFTMPKSRVMEIMPRLDERPQRPAETEAPAGPGRARSRARRCSTRCAGSSNRRVTHSARGAATTPAPSPKPAAEGTYGRAAAFRGKTGPHTCESPDRSGLSAFPDGACSIRRRRRGRSGRRSGRDGGGSGSRPWSRPARSSRR</sequence>
<dbReference type="KEGG" id="mflg:ABS361_11905"/>
<dbReference type="PANTHER" id="PTHR43047:SF72">
    <property type="entry name" value="OSMOSENSING HISTIDINE PROTEIN KINASE SLN1"/>
    <property type="match status" value="1"/>
</dbReference>
<evidence type="ECO:0000256" key="5">
    <source>
        <dbReference type="ARBA" id="ARBA00022777"/>
    </source>
</evidence>
<dbReference type="Gene3D" id="1.10.287.130">
    <property type="match status" value="1"/>
</dbReference>
<dbReference type="EMBL" id="CP158568">
    <property type="protein sequence ID" value="XBY42825.1"/>
    <property type="molecule type" value="Genomic_DNA"/>
</dbReference>
<dbReference type="Gene3D" id="3.30.565.10">
    <property type="entry name" value="Histidine kinase-like ATPase, C-terminal domain"/>
    <property type="match status" value="1"/>
</dbReference>
<feature type="transmembrane region" description="Helical" evidence="8">
    <location>
        <begin position="147"/>
        <end position="169"/>
    </location>
</feature>
<dbReference type="PANTHER" id="PTHR43047">
    <property type="entry name" value="TWO-COMPONENT HISTIDINE PROTEIN KINASE"/>
    <property type="match status" value="1"/>
</dbReference>
<dbReference type="InterPro" id="IPR003594">
    <property type="entry name" value="HATPase_dom"/>
</dbReference>
<keyword evidence="6" id="KW-0175">Coiled coil</keyword>
<evidence type="ECO:0000256" key="4">
    <source>
        <dbReference type="ARBA" id="ARBA00022679"/>
    </source>
</evidence>
<keyword evidence="10" id="KW-0547">Nucleotide-binding</keyword>
<feature type="coiled-coil region" evidence="6">
    <location>
        <begin position="233"/>
        <end position="264"/>
    </location>
</feature>
<keyword evidence="10" id="KW-0067">ATP-binding</keyword>
<dbReference type="PRINTS" id="PR00344">
    <property type="entry name" value="BCTRLSENSOR"/>
</dbReference>
<gene>
    <name evidence="10" type="ORF">ABS361_11905</name>
</gene>
<evidence type="ECO:0000313" key="10">
    <source>
        <dbReference type="EMBL" id="XBY42825.1"/>
    </source>
</evidence>
<feature type="domain" description="Histidine kinase" evidence="9">
    <location>
        <begin position="274"/>
        <end position="495"/>
    </location>
</feature>
<dbReference type="GO" id="GO:0005524">
    <property type="term" value="F:ATP binding"/>
    <property type="evidence" value="ECO:0007669"/>
    <property type="project" value="UniProtKB-KW"/>
</dbReference>
<feature type="compositionally biased region" description="Low complexity" evidence="7">
    <location>
        <begin position="618"/>
        <end position="630"/>
    </location>
</feature>
<name>A0AAU7X4W9_9HYPH</name>
<feature type="compositionally biased region" description="Basic and acidic residues" evidence="7">
    <location>
        <begin position="502"/>
        <end position="512"/>
    </location>
</feature>
<dbReference type="InterPro" id="IPR003661">
    <property type="entry name" value="HisK_dim/P_dom"/>
</dbReference>
<dbReference type="SMART" id="SM00388">
    <property type="entry name" value="HisKA"/>
    <property type="match status" value="1"/>
</dbReference>
<dbReference type="SMART" id="SM00387">
    <property type="entry name" value="HATPase_c"/>
    <property type="match status" value="1"/>
</dbReference>
<dbReference type="InterPro" id="IPR036097">
    <property type="entry name" value="HisK_dim/P_sf"/>
</dbReference>
<evidence type="ECO:0000256" key="2">
    <source>
        <dbReference type="ARBA" id="ARBA00012438"/>
    </source>
</evidence>
<dbReference type="GO" id="GO:0005886">
    <property type="term" value="C:plasma membrane"/>
    <property type="evidence" value="ECO:0007669"/>
    <property type="project" value="TreeGrafter"/>
</dbReference>
<evidence type="ECO:0000256" key="6">
    <source>
        <dbReference type="SAM" id="Coils"/>
    </source>
</evidence>
<comment type="catalytic activity">
    <reaction evidence="1">
        <text>ATP + protein L-histidine = ADP + protein N-phospho-L-histidine.</text>
        <dbReference type="EC" id="2.7.13.3"/>
    </reaction>
</comment>
<dbReference type="GO" id="GO:0000155">
    <property type="term" value="F:phosphorelay sensor kinase activity"/>
    <property type="evidence" value="ECO:0007669"/>
    <property type="project" value="InterPro"/>
</dbReference>
<dbReference type="SUPFAM" id="SSF55874">
    <property type="entry name" value="ATPase domain of HSP90 chaperone/DNA topoisomerase II/histidine kinase"/>
    <property type="match status" value="1"/>
</dbReference>
<keyword evidence="5" id="KW-0418">Kinase</keyword>
<dbReference type="InterPro" id="IPR004358">
    <property type="entry name" value="Sig_transdc_His_kin-like_C"/>
</dbReference>
<feature type="region of interest" description="Disordered" evidence="7">
    <location>
        <begin position="502"/>
        <end position="630"/>
    </location>
</feature>
<dbReference type="InterPro" id="IPR005467">
    <property type="entry name" value="His_kinase_dom"/>
</dbReference>
<feature type="compositionally biased region" description="Basic residues" evidence="7">
    <location>
        <begin position="597"/>
        <end position="608"/>
    </location>
</feature>
<evidence type="ECO:0000256" key="1">
    <source>
        <dbReference type="ARBA" id="ARBA00000085"/>
    </source>
</evidence>
<evidence type="ECO:0000259" key="9">
    <source>
        <dbReference type="PROSITE" id="PS50109"/>
    </source>
</evidence>
<keyword evidence="8" id="KW-0472">Membrane</keyword>
<keyword evidence="3" id="KW-0597">Phosphoprotein</keyword>
<dbReference type="CDD" id="cd00082">
    <property type="entry name" value="HisKA"/>
    <property type="match status" value="1"/>
</dbReference>
<evidence type="ECO:0000256" key="8">
    <source>
        <dbReference type="SAM" id="Phobius"/>
    </source>
</evidence>
<evidence type="ECO:0000256" key="7">
    <source>
        <dbReference type="SAM" id="MobiDB-lite"/>
    </source>
</evidence>
<dbReference type="CDD" id="cd00075">
    <property type="entry name" value="HATPase"/>
    <property type="match status" value="1"/>
</dbReference>
<dbReference type="AlphaFoldDB" id="A0AAU7X4W9"/>
<dbReference type="PROSITE" id="PS50109">
    <property type="entry name" value="HIS_KIN"/>
    <property type="match status" value="1"/>
</dbReference>
<dbReference type="EC" id="2.7.13.3" evidence="2"/>
<dbReference type="RefSeq" id="WP_407047926.1">
    <property type="nucleotide sequence ID" value="NZ_CP158568.1"/>
</dbReference>
<dbReference type="GO" id="GO:0009927">
    <property type="term" value="F:histidine phosphotransfer kinase activity"/>
    <property type="evidence" value="ECO:0007669"/>
    <property type="project" value="TreeGrafter"/>
</dbReference>
<feature type="transmembrane region" description="Helical" evidence="8">
    <location>
        <begin position="86"/>
        <end position="104"/>
    </location>
</feature>
<protein>
    <recommendedName>
        <fullName evidence="2">histidine kinase</fullName>
        <ecNumber evidence="2">2.7.13.3</ecNumber>
    </recommendedName>
</protein>
<proteinExistence type="predicted"/>
<dbReference type="InterPro" id="IPR036890">
    <property type="entry name" value="HATPase_C_sf"/>
</dbReference>
<feature type="transmembrane region" description="Helical" evidence="8">
    <location>
        <begin position="124"/>
        <end position="141"/>
    </location>
</feature>
<keyword evidence="8" id="KW-1133">Transmembrane helix</keyword>
<organism evidence="10">
    <name type="scientific">Methyloraptor flagellatus</name>
    <dbReference type="NCBI Taxonomy" id="3162530"/>
    <lineage>
        <taxon>Bacteria</taxon>
        <taxon>Pseudomonadati</taxon>
        <taxon>Pseudomonadota</taxon>
        <taxon>Alphaproteobacteria</taxon>
        <taxon>Hyphomicrobiales</taxon>
        <taxon>Ancalomicrobiaceae</taxon>
        <taxon>Methyloraptor</taxon>
    </lineage>
</organism>
<keyword evidence="8" id="KW-0812">Transmembrane</keyword>